<dbReference type="AlphaFoldDB" id="A0A235BQH2"/>
<gene>
    <name evidence="1" type="ORF">CH330_09070</name>
</gene>
<feature type="non-terminal residue" evidence="1">
    <location>
        <position position="176"/>
    </location>
</feature>
<evidence type="ECO:0000313" key="1">
    <source>
        <dbReference type="EMBL" id="OYD14269.1"/>
    </source>
</evidence>
<comment type="caution">
    <text evidence="1">The sequence shown here is derived from an EMBL/GenBank/DDBJ whole genome shotgun (WGS) entry which is preliminary data.</text>
</comment>
<dbReference type="EMBL" id="NOZP01000171">
    <property type="protein sequence ID" value="OYD14269.1"/>
    <property type="molecule type" value="Genomic_DNA"/>
</dbReference>
<organism evidence="1 2">
    <name type="scientific">candidate division WOR-3 bacterium JGI_Cruoil_03_51_56</name>
    <dbReference type="NCBI Taxonomy" id="1973747"/>
    <lineage>
        <taxon>Bacteria</taxon>
        <taxon>Bacteria division WOR-3</taxon>
    </lineage>
</organism>
<dbReference type="InterPro" id="IPR013211">
    <property type="entry name" value="LVIVD"/>
</dbReference>
<dbReference type="Proteomes" id="UP000215559">
    <property type="component" value="Unassembled WGS sequence"/>
</dbReference>
<accession>A0A235BQH2</accession>
<proteinExistence type="predicted"/>
<evidence type="ECO:0000313" key="2">
    <source>
        <dbReference type="Proteomes" id="UP000215559"/>
    </source>
</evidence>
<dbReference type="InterPro" id="IPR015943">
    <property type="entry name" value="WD40/YVTN_repeat-like_dom_sf"/>
</dbReference>
<name>A0A235BQH2_UNCW3</name>
<dbReference type="Gene3D" id="2.130.10.10">
    <property type="entry name" value="YVTN repeat-like/Quinoprotein amine dehydrogenase"/>
    <property type="match status" value="1"/>
</dbReference>
<dbReference type="SUPFAM" id="SSF101908">
    <property type="entry name" value="Putative isomerase YbhE"/>
    <property type="match status" value="1"/>
</dbReference>
<sequence length="176" mass="18660">MKKTVILGFVLTLMVFGTAIGNDSLNVRFVGNWPFGPSHAVAYDSSRQLAFCGSGGGLYILDVSDPAEPQSIAESIRTRGVVKGLFYQPSAQRLYIAAKAAGLEIWDVSTPSIPVKLGCYATPKYVYDVVVEDQYAYVAEATAGLGVIDISNPANPHEVGRCETPDDALGVAVSGQ</sequence>
<protein>
    <recommendedName>
        <fullName evidence="3">LVIVD repeat protein</fullName>
    </recommendedName>
</protein>
<evidence type="ECO:0008006" key="3">
    <source>
        <dbReference type="Google" id="ProtNLM"/>
    </source>
</evidence>
<dbReference type="Pfam" id="PF08309">
    <property type="entry name" value="LVIVD"/>
    <property type="match status" value="3"/>
</dbReference>
<reference evidence="1 2" key="1">
    <citation type="submission" date="2017-07" db="EMBL/GenBank/DDBJ databases">
        <title>Recovery of genomes from metagenomes via a dereplication, aggregation, and scoring strategy.</title>
        <authorList>
            <person name="Sieber C.M."/>
            <person name="Probst A.J."/>
            <person name="Sharrar A."/>
            <person name="Thomas B.C."/>
            <person name="Hess M."/>
            <person name="Tringe S.G."/>
            <person name="Banfield J.F."/>
        </authorList>
    </citation>
    <scope>NUCLEOTIDE SEQUENCE [LARGE SCALE GENOMIC DNA]</scope>
    <source>
        <strain evidence="1">JGI_Cruoil_03_51_56</strain>
    </source>
</reference>